<evidence type="ECO:0000256" key="1">
    <source>
        <dbReference type="ARBA" id="ARBA00022729"/>
    </source>
</evidence>
<dbReference type="SMART" id="SM00768">
    <property type="entry name" value="X8"/>
    <property type="match status" value="1"/>
</dbReference>
<dbReference type="OrthoDB" id="1930814at2759"/>
<proteinExistence type="predicted"/>
<dbReference type="Pfam" id="PF07983">
    <property type="entry name" value="X8"/>
    <property type="match status" value="1"/>
</dbReference>
<dbReference type="Gramene" id="OE9A052738T1">
    <property type="protein sequence ID" value="OE9A052738C1"/>
    <property type="gene ID" value="OE9A052738"/>
</dbReference>
<keyword evidence="1" id="KW-0732">Signal</keyword>
<feature type="region of interest" description="Disordered" evidence="2">
    <location>
        <begin position="80"/>
        <end position="104"/>
    </location>
</feature>
<evidence type="ECO:0000313" key="5">
    <source>
        <dbReference type="Proteomes" id="UP000594638"/>
    </source>
</evidence>
<evidence type="ECO:0000256" key="2">
    <source>
        <dbReference type="SAM" id="MobiDB-lite"/>
    </source>
</evidence>
<accession>A0A8S0S2E5</accession>
<dbReference type="PANTHER" id="PTHR31044">
    <property type="entry name" value="BETA-1,3 GLUCANASE"/>
    <property type="match status" value="1"/>
</dbReference>
<reference evidence="4 5" key="1">
    <citation type="submission" date="2019-12" db="EMBL/GenBank/DDBJ databases">
        <authorList>
            <person name="Alioto T."/>
            <person name="Alioto T."/>
            <person name="Gomez Garrido J."/>
        </authorList>
    </citation>
    <scope>NUCLEOTIDE SEQUENCE [LARGE SCALE GENOMIC DNA]</scope>
</reference>
<dbReference type="InterPro" id="IPR012946">
    <property type="entry name" value="X8"/>
</dbReference>
<sequence length="165" mass="17111">MGAKKNIDYVCGATADCTPILQIGPCFNPTTVKDHCHYAVNNYFQRKCQITGSSDFSSTTTVSPTFPNAASLGCAYPSSPSNNAGTSTTTPSTTPTIGGTPNTGIPIGPGIGLGPIGSGGFNDNSSSTTVFQSTNLLISLLFSGFLFQRRATNTLIPQLAVKNLH</sequence>
<dbReference type="Proteomes" id="UP000594638">
    <property type="component" value="Unassembled WGS sequence"/>
</dbReference>
<dbReference type="InterPro" id="IPR044788">
    <property type="entry name" value="X8_dom_prot"/>
</dbReference>
<evidence type="ECO:0000259" key="3">
    <source>
        <dbReference type="SMART" id="SM00768"/>
    </source>
</evidence>
<dbReference type="PANTHER" id="PTHR31044:SF60">
    <property type="entry name" value="PLASMODESMATA CALLOSE-BINDING PROTEIN 4"/>
    <property type="match status" value="1"/>
</dbReference>
<name>A0A8S0S2E5_OLEEU</name>
<dbReference type="EMBL" id="CACTIH010003810">
    <property type="protein sequence ID" value="CAA2985487.1"/>
    <property type="molecule type" value="Genomic_DNA"/>
</dbReference>
<protein>
    <recommendedName>
        <fullName evidence="3">X8 domain-containing protein</fullName>
    </recommendedName>
</protein>
<keyword evidence="5" id="KW-1185">Reference proteome</keyword>
<gene>
    <name evidence="4" type="ORF">OLEA9_A052738</name>
</gene>
<organism evidence="4 5">
    <name type="scientific">Olea europaea subsp. europaea</name>
    <dbReference type="NCBI Taxonomy" id="158383"/>
    <lineage>
        <taxon>Eukaryota</taxon>
        <taxon>Viridiplantae</taxon>
        <taxon>Streptophyta</taxon>
        <taxon>Embryophyta</taxon>
        <taxon>Tracheophyta</taxon>
        <taxon>Spermatophyta</taxon>
        <taxon>Magnoliopsida</taxon>
        <taxon>eudicotyledons</taxon>
        <taxon>Gunneridae</taxon>
        <taxon>Pentapetalae</taxon>
        <taxon>asterids</taxon>
        <taxon>lamiids</taxon>
        <taxon>Lamiales</taxon>
        <taxon>Oleaceae</taxon>
        <taxon>Oleeae</taxon>
        <taxon>Olea</taxon>
    </lineage>
</organism>
<dbReference type="AlphaFoldDB" id="A0A8S0S2E5"/>
<comment type="caution">
    <text evidence="4">The sequence shown here is derived from an EMBL/GenBank/DDBJ whole genome shotgun (WGS) entry which is preliminary data.</text>
</comment>
<evidence type="ECO:0000313" key="4">
    <source>
        <dbReference type="EMBL" id="CAA2985487.1"/>
    </source>
</evidence>
<dbReference type="GO" id="GO:0009506">
    <property type="term" value="C:plasmodesma"/>
    <property type="evidence" value="ECO:0007669"/>
    <property type="project" value="UniProtKB-ARBA"/>
</dbReference>
<feature type="domain" description="X8" evidence="3">
    <location>
        <begin position="1"/>
        <end position="76"/>
    </location>
</feature>